<keyword evidence="2" id="KW-1185">Reference proteome</keyword>
<name>A0AAV4Y7A5_CAEEX</name>
<dbReference type="Proteomes" id="UP001054945">
    <property type="component" value="Unassembled WGS sequence"/>
</dbReference>
<evidence type="ECO:0000313" key="2">
    <source>
        <dbReference type="Proteomes" id="UP001054945"/>
    </source>
</evidence>
<dbReference type="EMBL" id="BPLR01001517">
    <property type="protein sequence ID" value="GIZ02888.1"/>
    <property type="molecule type" value="Genomic_DNA"/>
</dbReference>
<gene>
    <name evidence="1" type="ORF">CEXT_147931</name>
</gene>
<proteinExistence type="predicted"/>
<accession>A0AAV4Y7A5</accession>
<sequence length="131" mass="14955">MYDGSGVGSNYSRTLCINQAIVFIITTYPRKLRGLRLVLKGPIDQRIHFQKDCRFDSINSTIMSPAPRKPLRALEHFGDSSLVPTNTATLFKTLLTRRRLNSSKLIWRHLAEDRDINSSHSYHGHTTTSKQ</sequence>
<organism evidence="1 2">
    <name type="scientific">Caerostris extrusa</name>
    <name type="common">Bark spider</name>
    <name type="synonym">Caerostris bankana</name>
    <dbReference type="NCBI Taxonomy" id="172846"/>
    <lineage>
        <taxon>Eukaryota</taxon>
        <taxon>Metazoa</taxon>
        <taxon>Ecdysozoa</taxon>
        <taxon>Arthropoda</taxon>
        <taxon>Chelicerata</taxon>
        <taxon>Arachnida</taxon>
        <taxon>Araneae</taxon>
        <taxon>Araneomorphae</taxon>
        <taxon>Entelegynae</taxon>
        <taxon>Araneoidea</taxon>
        <taxon>Araneidae</taxon>
        <taxon>Caerostris</taxon>
    </lineage>
</organism>
<dbReference type="AlphaFoldDB" id="A0AAV4Y7A5"/>
<protein>
    <submittedName>
        <fullName evidence="1">Uncharacterized protein</fullName>
    </submittedName>
</protein>
<reference evidence="1 2" key="1">
    <citation type="submission" date="2021-06" db="EMBL/GenBank/DDBJ databases">
        <title>Caerostris extrusa draft genome.</title>
        <authorList>
            <person name="Kono N."/>
            <person name="Arakawa K."/>
        </authorList>
    </citation>
    <scope>NUCLEOTIDE SEQUENCE [LARGE SCALE GENOMIC DNA]</scope>
</reference>
<evidence type="ECO:0000313" key="1">
    <source>
        <dbReference type="EMBL" id="GIZ02888.1"/>
    </source>
</evidence>
<comment type="caution">
    <text evidence="1">The sequence shown here is derived from an EMBL/GenBank/DDBJ whole genome shotgun (WGS) entry which is preliminary data.</text>
</comment>